<keyword evidence="3" id="KW-1185">Reference proteome</keyword>
<evidence type="ECO:0000259" key="1">
    <source>
        <dbReference type="Pfam" id="PF08670"/>
    </source>
</evidence>
<name>A0ABM8VAT3_9BACL</name>
<protein>
    <recommendedName>
        <fullName evidence="1">MEKHLA domain-containing protein</fullName>
    </recommendedName>
</protein>
<evidence type="ECO:0000313" key="2">
    <source>
        <dbReference type="EMBL" id="CAG7617314.1"/>
    </source>
</evidence>
<accession>A0ABM8VAT3</accession>
<organism evidence="2 3">
    <name type="scientific">Paenibacillus allorhizosphaerae</name>
    <dbReference type="NCBI Taxonomy" id="2849866"/>
    <lineage>
        <taxon>Bacteria</taxon>
        <taxon>Bacillati</taxon>
        <taxon>Bacillota</taxon>
        <taxon>Bacilli</taxon>
        <taxon>Bacillales</taxon>
        <taxon>Paenibacillaceae</taxon>
        <taxon>Paenibacillus</taxon>
    </lineage>
</organism>
<dbReference type="EMBL" id="CAJVCE010000001">
    <property type="protein sequence ID" value="CAG7617314.1"/>
    <property type="molecule type" value="Genomic_DNA"/>
</dbReference>
<gene>
    <name evidence="2" type="ORF">PAECIP111802_00393</name>
</gene>
<dbReference type="RefSeq" id="WP_218096759.1">
    <property type="nucleotide sequence ID" value="NZ_CAJVCE010000001.1"/>
</dbReference>
<comment type="caution">
    <text evidence="2">The sequence shown here is derived from an EMBL/GenBank/DDBJ whole genome shotgun (WGS) entry which is preliminary data.</text>
</comment>
<sequence>MKYTGVGATDEHARRVMESYRRWTGKPLLDEEFDPAHAFNALFHAPMVVLSHGTEADPILNFGSRKALELWEMDWEMFTRTPSRLTAEPMEREERATFMNAVSEKGYVDDYTGIRISRTGRRFYILQATVWNLTDEKGAFYGQAAAFRSHREV</sequence>
<feature type="domain" description="MEKHLA" evidence="1">
    <location>
        <begin position="11"/>
        <end position="149"/>
    </location>
</feature>
<reference evidence="2 3" key="1">
    <citation type="submission" date="2021-06" db="EMBL/GenBank/DDBJ databases">
        <authorList>
            <person name="Criscuolo A."/>
        </authorList>
    </citation>
    <scope>NUCLEOTIDE SEQUENCE [LARGE SCALE GENOMIC DNA]</scope>
    <source>
        <strain evidence="3">CIP 111802</strain>
    </source>
</reference>
<proteinExistence type="predicted"/>
<evidence type="ECO:0000313" key="3">
    <source>
        <dbReference type="Proteomes" id="UP000730618"/>
    </source>
</evidence>
<dbReference type="Proteomes" id="UP000730618">
    <property type="component" value="Unassembled WGS sequence"/>
</dbReference>
<dbReference type="InterPro" id="IPR013978">
    <property type="entry name" value="MEKHLA"/>
</dbReference>
<dbReference type="Pfam" id="PF08670">
    <property type="entry name" value="MEKHLA"/>
    <property type="match status" value="1"/>
</dbReference>